<dbReference type="Pfam" id="PF08281">
    <property type="entry name" value="Sigma70_r4_2"/>
    <property type="match status" value="1"/>
</dbReference>
<organism evidence="8 9">
    <name type="scientific">Candidatus Polarisedimenticola svalbardensis</name>
    <dbReference type="NCBI Taxonomy" id="2886004"/>
    <lineage>
        <taxon>Bacteria</taxon>
        <taxon>Pseudomonadati</taxon>
        <taxon>Acidobacteriota</taxon>
        <taxon>Candidatus Polarisedimenticolia</taxon>
        <taxon>Candidatus Polarisedimenticolales</taxon>
        <taxon>Candidatus Polarisedimenticolaceae</taxon>
        <taxon>Candidatus Polarisedimenticola</taxon>
    </lineage>
</organism>
<dbReference type="InterPro" id="IPR039425">
    <property type="entry name" value="RNA_pol_sigma-70-like"/>
</dbReference>
<dbReference type="InterPro" id="IPR013249">
    <property type="entry name" value="RNA_pol_sigma70_r4_t2"/>
</dbReference>
<comment type="similarity">
    <text evidence="1">Belongs to the sigma-70 factor family. ECF subfamily.</text>
</comment>
<dbReference type="CDD" id="cd06171">
    <property type="entry name" value="Sigma70_r4"/>
    <property type="match status" value="1"/>
</dbReference>
<evidence type="ECO:0000259" key="7">
    <source>
        <dbReference type="Pfam" id="PF08281"/>
    </source>
</evidence>
<dbReference type="GO" id="GO:0006352">
    <property type="term" value="P:DNA-templated transcription initiation"/>
    <property type="evidence" value="ECO:0007669"/>
    <property type="project" value="InterPro"/>
</dbReference>
<protein>
    <submittedName>
        <fullName evidence="8">Sigma-70 family RNA polymerase sigma factor</fullName>
    </submittedName>
</protein>
<dbReference type="SUPFAM" id="SSF88946">
    <property type="entry name" value="Sigma2 domain of RNA polymerase sigma factors"/>
    <property type="match status" value="1"/>
</dbReference>
<reference evidence="8 9" key="1">
    <citation type="submission" date="2020-08" db="EMBL/GenBank/DDBJ databases">
        <title>Acidobacteriota in marine sediments use diverse sulfur dissimilation pathways.</title>
        <authorList>
            <person name="Wasmund K."/>
        </authorList>
    </citation>
    <scope>NUCLEOTIDE SEQUENCE [LARGE SCALE GENOMIC DNA]</scope>
    <source>
        <strain evidence="8">MAG AM4</strain>
    </source>
</reference>
<dbReference type="Gene3D" id="1.10.1740.10">
    <property type="match status" value="1"/>
</dbReference>
<dbReference type="SUPFAM" id="SSF88659">
    <property type="entry name" value="Sigma3 and sigma4 domains of RNA polymerase sigma factors"/>
    <property type="match status" value="1"/>
</dbReference>
<evidence type="ECO:0000313" key="8">
    <source>
        <dbReference type="EMBL" id="MBD3868082.1"/>
    </source>
</evidence>
<dbReference type="GO" id="GO:0016987">
    <property type="term" value="F:sigma factor activity"/>
    <property type="evidence" value="ECO:0007669"/>
    <property type="project" value="UniProtKB-KW"/>
</dbReference>
<keyword evidence="3" id="KW-0731">Sigma factor</keyword>
<gene>
    <name evidence="8" type="ORF">IFK94_08150</name>
</gene>
<name>A0A8J7CCY5_9BACT</name>
<dbReference type="EMBL" id="JACXWD010000022">
    <property type="protein sequence ID" value="MBD3868082.1"/>
    <property type="molecule type" value="Genomic_DNA"/>
</dbReference>
<keyword evidence="5" id="KW-0804">Transcription</keyword>
<evidence type="ECO:0000259" key="6">
    <source>
        <dbReference type="Pfam" id="PF04542"/>
    </source>
</evidence>
<evidence type="ECO:0000256" key="3">
    <source>
        <dbReference type="ARBA" id="ARBA00023082"/>
    </source>
</evidence>
<evidence type="ECO:0000256" key="5">
    <source>
        <dbReference type="ARBA" id="ARBA00023163"/>
    </source>
</evidence>
<dbReference type="PANTHER" id="PTHR43133:SF52">
    <property type="entry name" value="ECF RNA POLYMERASE SIGMA FACTOR SIGL"/>
    <property type="match status" value="1"/>
</dbReference>
<dbReference type="Gene3D" id="1.10.10.10">
    <property type="entry name" value="Winged helix-like DNA-binding domain superfamily/Winged helix DNA-binding domain"/>
    <property type="match status" value="1"/>
</dbReference>
<comment type="caution">
    <text evidence="8">The sequence shown here is derived from an EMBL/GenBank/DDBJ whole genome shotgun (WGS) entry which is preliminary data.</text>
</comment>
<dbReference type="PANTHER" id="PTHR43133">
    <property type="entry name" value="RNA POLYMERASE ECF-TYPE SIGMA FACTO"/>
    <property type="match status" value="1"/>
</dbReference>
<dbReference type="NCBIfam" id="TIGR02937">
    <property type="entry name" value="sigma70-ECF"/>
    <property type="match status" value="1"/>
</dbReference>
<dbReference type="InterPro" id="IPR036388">
    <property type="entry name" value="WH-like_DNA-bd_sf"/>
</dbReference>
<sequence>MGDPDQSLAGQASSGDREALTALYRQHKGPLLGFLIRTLGEKPLAEDVFQEVWMKVITGIGRFDNTRGTFRAWLFRVGANAAVDRIRWEGLRRGPELDRPIDDGEGGATRVIDLVPSREPGPDREGDSTFLGQAMDRALQKLPPFQRAAILLRNQQGMSMEEIAETLGVPQGTVKSMLHRGARTLRRSLASWKRS</sequence>
<dbReference type="AlphaFoldDB" id="A0A8J7CCY5"/>
<proteinExistence type="inferred from homology"/>
<evidence type="ECO:0000256" key="1">
    <source>
        <dbReference type="ARBA" id="ARBA00010641"/>
    </source>
</evidence>
<dbReference type="InterPro" id="IPR013324">
    <property type="entry name" value="RNA_pol_sigma_r3/r4-like"/>
</dbReference>
<evidence type="ECO:0000313" key="9">
    <source>
        <dbReference type="Proteomes" id="UP000648239"/>
    </source>
</evidence>
<dbReference type="InterPro" id="IPR013325">
    <property type="entry name" value="RNA_pol_sigma_r2"/>
</dbReference>
<feature type="domain" description="RNA polymerase sigma factor 70 region 4 type 2" evidence="7">
    <location>
        <begin position="133"/>
        <end position="185"/>
    </location>
</feature>
<evidence type="ECO:0000256" key="4">
    <source>
        <dbReference type="ARBA" id="ARBA00023125"/>
    </source>
</evidence>
<evidence type="ECO:0000256" key="2">
    <source>
        <dbReference type="ARBA" id="ARBA00023015"/>
    </source>
</evidence>
<accession>A0A8J7CCY5</accession>
<dbReference type="Proteomes" id="UP000648239">
    <property type="component" value="Unassembled WGS sequence"/>
</dbReference>
<keyword evidence="4" id="KW-0238">DNA-binding</keyword>
<dbReference type="InterPro" id="IPR014284">
    <property type="entry name" value="RNA_pol_sigma-70_dom"/>
</dbReference>
<dbReference type="Pfam" id="PF04542">
    <property type="entry name" value="Sigma70_r2"/>
    <property type="match status" value="1"/>
</dbReference>
<feature type="domain" description="RNA polymerase sigma-70 region 2" evidence="6">
    <location>
        <begin position="23"/>
        <end position="87"/>
    </location>
</feature>
<dbReference type="InterPro" id="IPR007627">
    <property type="entry name" value="RNA_pol_sigma70_r2"/>
</dbReference>
<dbReference type="GO" id="GO:0003677">
    <property type="term" value="F:DNA binding"/>
    <property type="evidence" value="ECO:0007669"/>
    <property type="project" value="UniProtKB-KW"/>
</dbReference>
<keyword evidence="2" id="KW-0805">Transcription regulation</keyword>